<dbReference type="GO" id="GO:0003735">
    <property type="term" value="F:structural constituent of ribosome"/>
    <property type="evidence" value="ECO:0007669"/>
    <property type="project" value="InterPro"/>
</dbReference>
<dbReference type="InterPro" id="IPR008991">
    <property type="entry name" value="Translation_prot_SH3-like_sf"/>
</dbReference>
<sequence length="492" mass="56907">MDTLQEINKQYFRTDLPELQVGDKVEVITKNFNRFSQNEKTKHRLVNFKGIVITQKNKKQISYTFSVLRESGKVAVRSIFLYHSPLIVSIKKLVVTMSSLKDINLKDLVKNSNKNDLVNEAVSEFNLSEQKEVRVPFSLKERAKRNLSNEFFYSSSPVVEEKKNLEADEFIPIPKQPGEIIPLTFRKFFFHAITGDITQIALKNSKKLSNLIEEAQYKIQKKSLAFVDFIFDRQISTAICQLDNYNANAKIYKKASEFQKIETVIQWIIDTNLKMQIAQHKEFYVEESRDYKQIRKLPLPLNESILAGIAASIFENKMVGKDFNFAELLPKSLQLFFGNLGKFEEELMVRGGHYTKNLLLTKFRCLSFEKKRLKKDELRVLVESDSANIVIFTNFAGIFTCVWDYGDYASSRKRINAFLALPEKNDNLAVLKRYNRIFTTEKLNRLMGKNGTGKSTVLYLLLGMLNPQEGKVIIEYQNGSSYELHRDINLQA</sequence>
<proteinExistence type="inferred from homology"/>
<protein>
    <submittedName>
        <fullName evidence="5">18436_t:CDS:1</fullName>
    </submittedName>
</protein>
<dbReference type="GO" id="GO:0005524">
    <property type="term" value="F:ATP binding"/>
    <property type="evidence" value="ECO:0007669"/>
    <property type="project" value="InterPro"/>
</dbReference>
<dbReference type="SUPFAM" id="SSF52540">
    <property type="entry name" value="P-loop containing nucleoside triphosphate hydrolases"/>
    <property type="match status" value="1"/>
</dbReference>
<dbReference type="EMBL" id="CAMKVN010000413">
    <property type="protein sequence ID" value="CAI2167665.1"/>
    <property type="molecule type" value="Genomic_DNA"/>
</dbReference>
<dbReference type="Pfam" id="PF00005">
    <property type="entry name" value="ABC_tran"/>
    <property type="match status" value="1"/>
</dbReference>
<dbReference type="AlphaFoldDB" id="A0A9W4SG52"/>
<dbReference type="GO" id="GO:1990904">
    <property type="term" value="C:ribonucleoprotein complex"/>
    <property type="evidence" value="ECO:0007669"/>
    <property type="project" value="UniProtKB-KW"/>
</dbReference>
<dbReference type="InterPro" id="IPR001857">
    <property type="entry name" value="Ribosomal_bL19"/>
</dbReference>
<dbReference type="GO" id="GO:0005840">
    <property type="term" value="C:ribosome"/>
    <property type="evidence" value="ECO:0007669"/>
    <property type="project" value="UniProtKB-KW"/>
</dbReference>
<dbReference type="GO" id="GO:0016887">
    <property type="term" value="F:ATP hydrolysis activity"/>
    <property type="evidence" value="ECO:0007669"/>
    <property type="project" value="InterPro"/>
</dbReference>
<dbReference type="GO" id="GO:0006412">
    <property type="term" value="P:translation"/>
    <property type="evidence" value="ECO:0007669"/>
    <property type="project" value="InterPro"/>
</dbReference>
<evidence type="ECO:0000256" key="2">
    <source>
        <dbReference type="ARBA" id="ARBA00022980"/>
    </source>
</evidence>
<feature type="domain" description="ABC transporter" evidence="4">
    <location>
        <begin position="442"/>
        <end position="478"/>
    </location>
</feature>
<comment type="similarity">
    <text evidence="1">Belongs to the bacterial ribosomal protein bL19 family.</text>
</comment>
<dbReference type="CDD" id="cd00267">
    <property type="entry name" value="ABC_ATPase"/>
    <property type="match status" value="1"/>
</dbReference>
<evidence type="ECO:0000313" key="5">
    <source>
        <dbReference type="EMBL" id="CAI2167665.1"/>
    </source>
</evidence>
<keyword evidence="2" id="KW-0689">Ribosomal protein</keyword>
<evidence type="ECO:0000256" key="1">
    <source>
        <dbReference type="ARBA" id="ARBA00005781"/>
    </source>
</evidence>
<dbReference type="SUPFAM" id="SSF50104">
    <property type="entry name" value="Translation proteins SH3-like domain"/>
    <property type="match status" value="1"/>
</dbReference>
<dbReference type="Proteomes" id="UP001153678">
    <property type="component" value="Unassembled WGS sequence"/>
</dbReference>
<dbReference type="Pfam" id="PF01245">
    <property type="entry name" value="Ribosomal_L19"/>
    <property type="match status" value="1"/>
</dbReference>
<evidence type="ECO:0000259" key="4">
    <source>
        <dbReference type="Pfam" id="PF00005"/>
    </source>
</evidence>
<organism evidence="5 6">
    <name type="scientific">Funneliformis geosporum</name>
    <dbReference type="NCBI Taxonomy" id="1117311"/>
    <lineage>
        <taxon>Eukaryota</taxon>
        <taxon>Fungi</taxon>
        <taxon>Fungi incertae sedis</taxon>
        <taxon>Mucoromycota</taxon>
        <taxon>Glomeromycotina</taxon>
        <taxon>Glomeromycetes</taxon>
        <taxon>Glomerales</taxon>
        <taxon>Glomeraceae</taxon>
        <taxon>Funneliformis</taxon>
    </lineage>
</organism>
<evidence type="ECO:0000256" key="3">
    <source>
        <dbReference type="ARBA" id="ARBA00023274"/>
    </source>
</evidence>
<evidence type="ECO:0000313" key="6">
    <source>
        <dbReference type="Proteomes" id="UP001153678"/>
    </source>
</evidence>
<comment type="caution">
    <text evidence="5">The sequence shown here is derived from an EMBL/GenBank/DDBJ whole genome shotgun (WGS) entry which is preliminary data.</text>
</comment>
<dbReference type="PRINTS" id="PR00061">
    <property type="entry name" value="RIBOSOMALL19"/>
</dbReference>
<dbReference type="InterPro" id="IPR038657">
    <property type="entry name" value="Ribosomal_bL19_sf"/>
</dbReference>
<reference evidence="5" key="1">
    <citation type="submission" date="2022-08" db="EMBL/GenBank/DDBJ databases">
        <authorList>
            <person name="Kallberg Y."/>
            <person name="Tangrot J."/>
            <person name="Rosling A."/>
        </authorList>
    </citation>
    <scope>NUCLEOTIDE SEQUENCE</scope>
    <source>
        <strain evidence="5">Wild A</strain>
    </source>
</reference>
<accession>A0A9W4SG52</accession>
<dbReference type="Gene3D" id="2.30.30.790">
    <property type="match status" value="1"/>
</dbReference>
<dbReference type="Gene3D" id="3.40.50.300">
    <property type="entry name" value="P-loop containing nucleotide triphosphate hydrolases"/>
    <property type="match status" value="1"/>
</dbReference>
<gene>
    <name evidence="5" type="ORF">FWILDA_LOCUS3189</name>
</gene>
<dbReference type="InterPro" id="IPR027417">
    <property type="entry name" value="P-loop_NTPase"/>
</dbReference>
<keyword evidence="3" id="KW-0687">Ribonucleoprotein</keyword>
<name>A0A9W4SG52_9GLOM</name>
<keyword evidence="6" id="KW-1185">Reference proteome</keyword>
<dbReference type="InterPro" id="IPR003439">
    <property type="entry name" value="ABC_transporter-like_ATP-bd"/>
</dbReference>